<protein>
    <submittedName>
        <fullName evidence="2">Uncharacterized protein</fullName>
    </submittedName>
</protein>
<dbReference type="EMBL" id="SVER01000008">
    <property type="protein sequence ID" value="MBE5918992.1"/>
    <property type="molecule type" value="Genomic_DNA"/>
</dbReference>
<evidence type="ECO:0000313" key="2">
    <source>
        <dbReference type="EMBL" id="MBE5918992.1"/>
    </source>
</evidence>
<comment type="caution">
    <text evidence="2">The sequence shown here is derived from an EMBL/GenBank/DDBJ whole genome shotgun (WGS) entry which is preliminary data.</text>
</comment>
<feature type="chain" id="PRO_5036745724" evidence="1">
    <location>
        <begin position="31"/>
        <end position="761"/>
    </location>
</feature>
<evidence type="ECO:0000313" key="3">
    <source>
        <dbReference type="Proteomes" id="UP000766246"/>
    </source>
</evidence>
<dbReference type="AlphaFoldDB" id="A0A927YMF0"/>
<dbReference type="Proteomes" id="UP000766246">
    <property type="component" value="Unassembled WGS sequence"/>
</dbReference>
<evidence type="ECO:0000256" key="1">
    <source>
        <dbReference type="SAM" id="SignalP"/>
    </source>
</evidence>
<reference evidence="2" key="1">
    <citation type="submission" date="2019-04" db="EMBL/GenBank/DDBJ databases">
        <title>Evolution of Biomass-Degrading Anaerobic Consortia Revealed by Metagenomics.</title>
        <authorList>
            <person name="Peng X."/>
        </authorList>
    </citation>
    <scope>NUCLEOTIDE SEQUENCE</scope>
    <source>
        <strain evidence="2">SIG311</strain>
    </source>
</reference>
<organism evidence="2 3">
    <name type="scientific">Pseudobutyrivibrio ruminis</name>
    <dbReference type="NCBI Taxonomy" id="46206"/>
    <lineage>
        <taxon>Bacteria</taxon>
        <taxon>Bacillati</taxon>
        <taxon>Bacillota</taxon>
        <taxon>Clostridia</taxon>
        <taxon>Lachnospirales</taxon>
        <taxon>Lachnospiraceae</taxon>
        <taxon>Pseudobutyrivibrio</taxon>
    </lineage>
</organism>
<accession>A0A927YMF0</accession>
<feature type="signal peptide" evidence="1">
    <location>
        <begin position="1"/>
        <end position="30"/>
    </location>
</feature>
<sequence length="761" mass="84699">MKKRMLKIRLFAGGLAAVMSMSTLSSVAFAAEAEPIEQVIEAENPSTDYYAPEIIQENTVVTFENTQEATDEVNTNDVMNEMVTENEAETSATEEANTVAADVQVTEMNVADEVAVDEVVVDDAVVEDAENSTTTDKEALDVLVAKMDVENPVKCTDTFVKEEVVDGALVRKYVREGRLEVERIFYSDGRFVEKILTPGLLIHPPKIAGNDNVTQKAGEVKVTPSILNSERTYNLDGTWTETTYDKGVEKSKTDYTAEEMQKIIKAENQTLYDLYEAKRIEESASLEEILDFFSNLNKDGTGVIAENADSIDSTEEVKKEMPSGDLPPIIKKAYSMALDKAIAKMPGGAIIGDTVKNIVLKAMHLDPPQQDPNEAVLKRIDEAQHKTEQLLSSNKRVDIIVNAIGTTGQALDSFTNSCTTLAQEIYNVRNKNSSGKISETSMLVNIAKKIGSPDQWINSGSHIFSKLSDAAAVLGSTANNGTSSDPNKRNIYQLFFDYNKESSMFSGEAIDKSAGQLQQRIQDFALNCDVLMEVLNIHEKVANFTDEQIDSLTNEEDKAFCRKVKNNKSEIEDKKHLVTCAFTGDKTSEFEKARYGIIDAVRQYNSQSRTVFFEQTNTGFNEVALSTKVYTQKSEKTNMTTLKSHSGLSVDQLYKLQKHVNGMGITMEEYLDQVGFDLSPIKNTDRKAYLSTLSTKTKSFHSGRGKGHGYCSKSYTGINMREKNAAESSQYSFYKYKGYFWEKDEDTTYRDGILVVLQKEK</sequence>
<gene>
    <name evidence="2" type="ORF">E7272_04025</name>
</gene>
<name>A0A927YMF0_9FIRM</name>
<proteinExistence type="predicted"/>
<keyword evidence="1" id="KW-0732">Signal</keyword>